<proteinExistence type="predicted"/>
<reference evidence="1" key="1">
    <citation type="submission" date="2014-09" db="EMBL/GenBank/DDBJ databases">
        <authorList>
            <person name="Magalhaes I.L.F."/>
            <person name="Oliveira U."/>
            <person name="Santos F.R."/>
            <person name="Vidigal T.H.D.A."/>
            <person name="Brescovit A.D."/>
            <person name="Santos A.J."/>
        </authorList>
    </citation>
    <scope>NUCLEOTIDE SEQUENCE</scope>
    <source>
        <tissue evidence="1">Shoot tissue taken approximately 20 cm above the soil surface</tissue>
    </source>
</reference>
<accession>A0A0A8ZAA0</accession>
<sequence>MLFHIPLLNRSQKRLTMSLNMRCQKMGLKSMVPRRTVSDSTF</sequence>
<name>A0A0A8ZAA0_ARUDO</name>
<evidence type="ECO:0000313" key="1">
    <source>
        <dbReference type="EMBL" id="JAD33620.1"/>
    </source>
</evidence>
<organism evidence="1">
    <name type="scientific">Arundo donax</name>
    <name type="common">Giant reed</name>
    <name type="synonym">Donax arundinaceus</name>
    <dbReference type="NCBI Taxonomy" id="35708"/>
    <lineage>
        <taxon>Eukaryota</taxon>
        <taxon>Viridiplantae</taxon>
        <taxon>Streptophyta</taxon>
        <taxon>Embryophyta</taxon>
        <taxon>Tracheophyta</taxon>
        <taxon>Spermatophyta</taxon>
        <taxon>Magnoliopsida</taxon>
        <taxon>Liliopsida</taxon>
        <taxon>Poales</taxon>
        <taxon>Poaceae</taxon>
        <taxon>PACMAD clade</taxon>
        <taxon>Arundinoideae</taxon>
        <taxon>Arundineae</taxon>
        <taxon>Arundo</taxon>
    </lineage>
</organism>
<protein>
    <submittedName>
        <fullName evidence="1">Uncharacterized protein</fullName>
    </submittedName>
</protein>
<reference evidence="1" key="2">
    <citation type="journal article" date="2015" name="Data Brief">
        <title>Shoot transcriptome of the giant reed, Arundo donax.</title>
        <authorList>
            <person name="Barrero R.A."/>
            <person name="Guerrero F.D."/>
            <person name="Moolhuijzen P."/>
            <person name="Goolsby J.A."/>
            <person name="Tidwell J."/>
            <person name="Bellgard S.E."/>
            <person name="Bellgard M.I."/>
        </authorList>
    </citation>
    <scope>NUCLEOTIDE SEQUENCE</scope>
    <source>
        <tissue evidence="1">Shoot tissue taken approximately 20 cm above the soil surface</tissue>
    </source>
</reference>
<dbReference type="AlphaFoldDB" id="A0A0A8ZAA0"/>
<dbReference type="EMBL" id="GBRH01264275">
    <property type="protein sequence ID" value="JAD33620.1"/>
    <property type="molecule type" value="Transcribed_RNA"/>
</dbReference>